<gene>
    <name evidence="16" type="primary">rps11_0</name>
    <name evidence="16" type="ORF">CM83_100595</name>
</gene>
<evidence type="ECO:0000256" key="7">
    <source>
        <dbReference type="ARBA" id="ARBA00022934"/>
    </source>
</evidence>
<evidence type="ECO:0000256" key="14">
    <source>
        <dbReference type="ARBA" id="ARBA00035471"/>
    </source>
</evidence>
<evidence type="ECO:0000256" key="2">
    <source>
        <dbReference type="ARBA" id="ARBA00010254"/>
    </source>
</evidence>
<dbReference type="Pfam" id="PF16205">
    <property type="entry name" value="Ribosomal_S17_N"/>
    <property type="match status" value="1"/>
</dbReference>
<evidence type="ECO:0000256" key="1">
    <source>
        <dbReference type="ARBA" id="ARBA00004496"/>
    </source>
</evidence>
<comment type="subcellular location">
    <subcellularLocation>
        <location evidence="1">Cytoplasm</location>
    </subcellularLocation>
</comment>
<evidence type="ECO:0000256" key="12">
    <source>
        <dbReference type="ARBA" id="ARBA00023288"/>
    </source>
</evidence>
<dbReference type="InterPro" id="IPR012340">
    <property type="entry name" value="NA-bd_OB-fold"/>
</dbReference>
<reference evidence="16" key="2">
    <citation type="submission" date="2014-07" db="EMBL/GenBank/DDBJ databases">
        <authorList>
            <person name="Hull J."/>
        </authorList>
    </citation>
    <scope>NUCLEOTIDE SEQUENCE</scope>
</reference>
<evidence type="ECO:0000256" key="4">
    <source>
        <dbReference type="ARBA" id="ARBA00022490"/>
    </source>
</evidence>
<keyword evidence="7" id="KW-0164">Citrullination</keyword>
<dbReference type="PANTHER" id="PTHR10744:SF9">
    <property type="entry name" value="40S RIBOSOMAL PROTEIN S11-RELATED"/>
    <property type="match status" value="1"/>
</dbReference>
<dbReference type="InterPro" id="IPR000266">
    <property type="entry name" value="Ribosomal_uS17"/>
</dbReference>
<comment type="similarity">
    <text evidence="2">Belongs to the universal ribosomal protein uS17 family.</text>
</comment>
<keyword evidence="12" id="KW-0449">Lipoprotein</keyword>
<name>A0A0A9WAE5_LYGHE</name>
<keyword evidence="9" id="KW-0007">Acetylation</keyword>
<evidence type="ECO:0000256" key="8">
    <source>
        <dbReference type="ARBA" id="ARBA00022980"/>
    </source>
</evidence>
<dbReference type="GO" id="GO:0022627">
    <property type="term" value="C:cytosolic small ribosomal subunit"/>
    <property type="evidence" value="ECO:0007669"/>
    <property type="project" value="TreeGrafter"/>
</dbReference>
<dbReference type="AlphaFoldDB" id="A0A0A9WAE5"/>
<evidence type="ECO:0000259" key="15">
    <source>
        <dbReference type="Pfam" id="PF16205"/>
    </source>
</evidence>
<accession>A0A0A9WAE5</accession>
<evidence type="ECO:0000256" key="11">
    <source>
        <dbReference type="ARBA" id="ARBA00023274"/>
    </source>
</evidence>
<dbReference type="Pfam" id="PF00366">
    <property type="entry name" value="Ribosomal_S17"/>
    <property type="match status" value="1"/>
</dbReference>
<reference evidence="16" key="1">
    <citation type="journal article" date="2014" name="PLoS ONE">
        <title>Transcriptome-Based Identification of ABC Transporters in the Western Tarnished Plant Bug Lygus hesperus.</title>
        <authorList>
            <person name="Hull J.J."/>
            <person name="Chaney K."/>
            <person name="Geib S.M."/>
            <person name="Fabrick J.A."/>
            <person name="Brent C.S."/>
            <person name="Walsh D."/>
            <person name="Lavine L.C."/>
        </authorList>
    </citation>
    <scope>NUCLEOTIDE SEQUENCE</scope>
</reference>
<keyword evidence="3" id="KW-0488">Methylation</keyword>
<dbReference type="CDD" id="cd00364">
    <property type="entry name" value="Ribosomal_uS17"/>
    <property type="match status" value="1"/>
</dbReference>
<evidence type="ECO:0000256" key="9">
    <source>
        <dbReference type="ARBA" id="ARBA00022990"/>
    </source>
</evidence>
<keyword evidence="8 16" id="KW-0689">Ribosomal protein</keyword>
<evidence type="ECO:0000313" key="16">
    <source>
        <dbReference type="EMBL" id="JAG04386.1"/>
    </source>
</evidence>
<evidence type="ECO:0000256" key="3">
    <source>
        <dbReference type="ARBA" id="ARBA00022481"/>
    </source>
</evidence>
<organism evidence="16">
    <name type="scientific">Lygus hesperus</name>
    <name type="common">Western plant bug</name>
    <dbReference type="NCBI Taxonomy" id="30085"/>
    <lineage>
        <taxon>Eukaryota</taxon>
        <taxon>Metazoa</taxon>
        <taxon>Ecdysozoa</taxon>
        <taxon>Arthropoda</taxon>
        <taxon>Hexapoda</taxon>
        <taxon>Insecta</taxon>
        <taxon>Pterygota</taxon>
        <taxon>Neoptera</taxon>
        <taxon>Paraneoptera</taxon>
        <taxon>Hemiptera</taxon>
        <taxon>Heteroptera</taxon>
        <taxon>Panheteroptera</taxon>
        <taxon>Cimicomorpha</taxon>
        <taxon>Miridae</taxon>
        <taxon>Mirini</taxon>
        <taxon>Lygus</taxon>
    </lineage>
</organism>
<keyword evidence="11" id="KW-0687">Ribonucleoprotein</keyword>
<keyword evidence="6" id="KW-0694">RNA-binding</keyword>
<dbReference type="GO" id="GO:0006412">
    <property type="term" value="P:translation"/>
    <property type="evidence" value="ECO:0007669"/>
    <property type="project" value="InterPro"/>
</dbReference>
<dbReference type="GO" id="GO:0003735">
    <property type="term" value="F:structural constituent of ribosome"/>
    <property type="evidence" value="ECO:0007669"/>
    <property type="project" value="InterPro"/>
</dbReference>
<dbReference type="Gene3D" id="2.40.50.1000">
    <property type="match status" value="1"/>
</dbReference>
<evidence type="ECO:0000256" key="13">
    <source>
        <dbReference type="ARBA" id="ARBA00035164"/>
    </source>
</evidence>
<dbReference type="PRINTS" id="PR00973">
    <property type="entry name" value="RIBOSOMALS17"/>
</dbReference>
<keyword evidence="4" id="KW-0963">Cytoplasm</keyword>
<dbReference type="GO" id="GO:0003723">
    <property type="term" value="F:RNA binding"/>
    <property type="evidence" value="ECO:0007669"/>
    <property type="project" value="UniProtKB-KW"/>
</dbReference>
<sequence length="160" mass="18711">MSTELEQLERVFLKQDQINLNRNPNFNIKNKNGKQRYYKYIGLGFETPKEAIEGTYIDKKCPFTSNVSIRGRILKGVVRSTKMRRTVILRRDYLHYLPKYKRYEKRHKTVAAHITPAFRVNEGTGVTIGECRPLSKTISFNVIKVDRPTGDYSLKKYSAF</sequence>
<dbReference type="PANTHER" id="PTHR10744">
    <property type="entry name" value="40S RIBOSOMAL PROTEIN S11 FAMILY MEMBER"/>
    <property type="match status" value="1"/>
</dbReference>
<protein>
    <recommendedName>
        <fullName evidence="13">Small ribosomal subunit protein uS17</fullName>
    </recommendedName>
    <alternativeName>
        <fullName evidence="14">40S ribosomal protein S11</fullName>
    </alternativeName>
</protein>
<evidence type="ECO:0000256" key="5">
    <source>
        <dbReference type="ARBA" id="ARBA00022553"/>
    </source>
</evidence>
<evidence type="ECO:0000256" key="10">
    <source>
        <dbReference type="ARBA" id="ARBA00023139"/>
    </source>
</evidence>
<dbReference type="InterPro" id="IPR032440">
    <property type="entry name" value="Ribosomal_uS17_N"/>
</dbReference>
<feature type="domain" description="Small ribosomal subunit protein uS17 N-terminal" evidence="15">
    <location>
        <begin position="7"/>
        <end position="74"/>
    </location>
</feature>
<dbReference type="SUPFAM" id="SSF50249">
    <property type="entry name" value="Nucleic acid-binding proteins"/>
    <property type="match status" value="1"/>
</dbReference>
<dbReference type="EMBL" id="GBHO01039218">
    <property type="protein sequence ID" value="JAG04386.1"/>
    <property type="molecule type" value="Transcribed_RNA"/>
</dbReference>
<keyword evidence="10" id="KW-0564">Palmitate</keyword>
<evidence type="ECO:0000256" key="6">
    <source>
        <dbReference type="ARBA" id="ARBA00022884"/>
    </source>
</evidence>
<proteinExistence type="inferred from homology"/>
<keyword evidence="5" id="KW-0597">Phosphoprotein</keyword>
<dbReference type="FunFam" id="2.40.50.1000:FF:000008">
    <property type="entry name" value="40S ribosomal protein S11"/>
    <property type="match status" value="1"/>
</dbReference>